<dbReference type="InterPro" id="IPR001000">
    <property type="entry name" value="GH10_dom"/>
</dbReference>
<keyword evidence="2" id="KW-0378">Hydrolase</keyword>
<reference evidence="6 7" key="1">
    <citation type="submission" date="2022-12" db="EMBL/GenBank/DDBJ databases">
        <title>Chromosome-scale assembly of the Ensete ventricosum genome.</title>
        <authorList>
            <person name="Dussert Y."/>
            <person name="Stocks J."/>
            <person name="Wendawek A."/>
            <person name="Woldeyes F."/>
            <person name="Nichols R.A."/>
            <person name="Borrell J.S."/>
        </authorList>
    </citation>
    <scope>NUCLEOTIDE SEQUENCE [LARGE SCALE GENOMIC DNA]</scope>
    <source>
        <strain evidence="7">cv. Maze</strain>
        <tissue evidence="6">Seeds</tissue>
    </source>
</reference>
<protein>
    <recommendedName>
        <fullName evidence="5">GH10 domain-containing protein</fullName>
    </recommendedName>
</protein>
<sequence>MPLAEECLAEPLRAQYGGGIVRNPEFNDGLKGWSVFGLGQIAERTSDTGNRFLATDRRSLSHQSMSQKVYLKRGMLYTFSAWLQVDQGNTTVTAIFKTAEDGLVPVGAAEARSGCWSMLKGGLTAKSSGPAEFFFESEETSVEIWVDSVSLQPFTEDQWRAHQEESINKVRKKTVAIQAVDANGHALPGASVSIQQTRPGFPLGCAMKYTILHSSAYQSWFTARFPVTTFTNEMKWYSNERTQGKENYADADAMLAFAKQHGIAVRGHNVIWDNRDTVQKWVQALPTDKLREAVNRRFYSVMGRYRDQLIAWDVVNENIHFSYYESRLGENASAIFYQLAHQLDSHALMFLNEFNTLEWHDERKVSPDNYLQKLRQIQSFGNVPRMAIGLQGHFGTPDIAYMRSTLDKLAGANVPIWLTELDVAHSNESKNLEDILREAYSHPGVQGIVIFGVWNPQGCISRMCLTDVNFNNLPTGDVVDKLISEWKTHNASATTDADGLLRAELFHGEYKITINHPSSNSPSVQSLTVDPASQNNNVLRVIV</sequence>
<evidence type="ECO:0000256" key="3">
    <source>
        <dbReference type="ARBA" id="ARBA00023277"/>
    </source>
</evidence>
<accession>A0AAV8PPI0</accession>
<dbReference type="EMBL" id="JAQQAF010000003">
    <property type="protein sequence ID" value="KAJ8497784.1"/>
    <property type="molecule type" value="Genomic_DNA"/>
</dbReference>
<organism evidence="6 7">
    <name type="scientific">Ensete ventricosum</name>
    <name type="common">Abyssinian banana</name>
    <name type="synonym">Musa ensete</name>
    <dbReference type="NCBI Taxonomy" id="4639"/>
    <lineage>
        <taxon>Eukaryota</taxon>
        <taxon>Viridiplantae</taxon>
        <taxon>Streptophyta</taxon>
        <taxon>Embryophyta</taxon>
        <taxon>Tracheophyta</taxon>
        <taxon>Spermatophyta</taxon>
        <taxon>Magnoliopsida</taxon>
        <taxon>Liliopsida</taxon>
        <taxon>Zingiberales</taxon>
        <taxon>Musaceae</taxon>
        <taxon>Ensete</taxon>
    </lineage>
</organism>
<dbReference type="AlphaFoldDB" id="A0AAV8PPI0"/>
<dbReference type="GO" id="GO:0000272">
    <property type="term" value="P:polysaccharide catabolic process"/>
    <property type="evidence" value="ECO:0007669"/>
    <property type="project" value="UniProtKB-KW"/>
</dbReference>
<evidence type="ECO:0000256" key="2">
    <source>
        <dbReference type="ARBA" id="ARBA00022801"/>
    </source>
</evidence>
<gene>
    <name evidence="6" type="ORF">OPV22_008336</name>
</gene>
<comment type="caution">
    <text evidence="6">The sequence shown here is derived from an EMBL/GenBank/DDBJ whole genome shotgun (WGS) entry which is preliminary data.</text>
</comment>
<dbReference type="InterPro" id="IPR008979">
    <property type="entry name" value="Galactose-bd-like_sf"/>
</dbReference>
<dbReference type="Gene3D" id="2.60.120.260">
    <property type="entry name" value="Galactose-binding domain-like"/>
    <property type="match status" value="1"/>
</dbReference>
<dbReference type="PANTHER" id="PTHR31490:SF2">
    <property type="entry name" value="GLYCOSYL HYDROLASE FAMILY 10 PROTEIN"/>
    <property type="match status" value="1"/>
</dbReference>
<dbReference type="PANTHER" id="PTHR31490">
    <property type="entry name" value="GLYCOSYL HYDROLASE"/>
    <property type="match status" value="1"/>
</dbReference>
<evidence type="ECO:0000313" key="6">
    <source>
        <dbReference type="EMBL" id="KAJ8497784.1"/>
    </source>
</evidence>
<keyword evidence="3" id="KW-0119">Carbohydrate metabolism</keyword>
<dbReference type="PROSITE" id="PS51760">
    <property type="entry name" value="GH10_2"/>
    <property type="match status" value="1"/>
</dbReference>
<dbReference type="SMART" id="SM00633">
    <property type="entry name" value="Glyco_10"/>
    <property type="match status" value="1"/>
</dbReference>
<keyword evidence="7" id="KW-1185">Reference proteome</keyword>
<evidence type="ECO:0000256" key="1">
    <source>
        <dbReference type="ARBA" id="ARBA00007495"/>
    </source>
</evidence>
<dbReference type="Gene3D" id="3.20.20.80">
    <property type="entry name" value="Glycosidases"/>
    <property type="match status" value="1"/>
</dbReference>
<dbReference type="SUPFAM" id="SSF51445">
    <property type="entry name" value="(Trans)glycosidases"/>
    <property type="match status" value="1"/>
</dbReference>
<dbReference type="SUPFAM" id="SSF49785">
    <property type="entry name" value="Galactose-binding domain-like"/>
    <property type="match status" value="1"/>
</dbReference>
<evidence type="ECO:0000313" key="7">
    <source>
        <dbReference type="Proteomes" id="UP001222027"/>
    </source>
</evidence>
<feature type="domain" description="GH10" evidence="5">
    <location>
        <begin position="195"/>
        <end position="482"/>
    </location>
</feature>
<dbReference type="Proteomes" id="UP001222027">
    <property type="component" value="Unassembled WGS sequence"/>
</dbReference>
<keyword evidence="4" id="KW-0624">Polysaccharide degradation</keyword>
<dbReference type="Pfam" id="PF00331">
    <property type="entry name" value="Glyco_hydro_10"/>
    <property type="match status" value="1"/>
</dbReference>
<dbReference type="PRINTS" id="PR00134">
    <property type="entry name" value="GLHYDRLASE10"/>
</dbReference>
<evidence type="ECO:0000259" key="5">
    <source>
        <dbReference type="PROSITE" id="PS51760"/>
    </source>
</evidence>
<dbReference type="InterPro" id="IPR017853">
    <property type="entry name" value="GH"/>
</dbReference>
<proteinExistence type="inferred from homology"/>
<dbReference type="InterPro" id="IPR044846">
    <property type="entry name" value="GH10"/>
</dbReference>
<evidence type="ECO:0000256" key="4">
    <source>
        <dbReference type="ARBA" id="ARBA00023326"/>
    </source>
</evidence>
<dbReference type="GO" id="GO:0031176">
    <property type="term" value="F:endo-1,4-beta-xylanase activity"/>
    <property type="evidence" value="ECO:0007669"/>
    <property type="project" value="UniProtKB-ARBA"/>
</dbReference>
<comment type="similarity">
    <text evidence="1">Belongs to the glycosyl hydrolase 10 (cellulase F) family.</text>
</comment>
<name>A0AAV8PPI0_ENSVE</name>